<evidence type="ECO:0000256" key="1">
    <source>
        <dbReference type="PROSITE-ProRule" id="PRU00047"/>
    </source>
</evidence>
<protein>
    <submittedName>
        <fullName evidence="4">Uncharacterized protein LOC104783913</fullName>
    </submittedName>
</protein>
<dbReference type="RefSeq" id="XP_010507316.1">
    <property type="nucleotide sequence ID" value="XM_010509014.1"/>
</dbReference>
<reference evidence="3" key="1">
    <citation type="journal article" date="2014" name="Nat. Commun.">
        <title>The emerging biofuel crop Camelina sativa retains a highly undifferentiated hexaploid genome structure.</title>
        <authorList>
            <person name="Kagale S."/>
            <person name="Koh C."/>
            <person name="Nixon J."/>
            <person name="Bollina V."/>
            <person name="Clarke W.E."/>
            <person name="Tuteja R."/>
            <person name="Spillane C."/>
            <person name="Robinson S.J."/>
            <person name="Links M.G."/>
            <person name="Clarke C."/>
            <person name="Higgins E.E."/>
            <person name="Huebert T."/>
            <person name="Sharpe A.G."/>
            <person name="Parkin I.A."/>
        </authorList>
    </citation>
    <scope>NUCLEOTIDE SEQUENCE [LARGE SCALE GENOMIC DNA]</scope>
    <source>
        <strain evidence="3">cv. DH55</strain>
    </source>
</reference>
<name>A0ABM0YXA2_CAMSA</name>
<keyword evidence="1" id="KW-0863">Zinc-finger</keyword>
<evidence type="ECO:0000313" key="3">
    <source>
        <dbReference type="Proteomes" id="UP000694864"/>
    </source>
</evidence>
<evidence type="ECO:0000259" key="2">
    <source>
        <dbReference type="PROSITE" id="PS50158"/>
    </source>
</evidence>
<reference evidence="4" key="2">
    <citation type="submission" date="2025-08" db="UniProtKB">
        <authorList>
            <consortium name="RefSeq"/>
        </authorList>
    </citation>
    <scope>IDENTIFICATION</scope>
    <source>
        <tissue evidence="4">Leaf</tissue>
    </source>
</reference>
<gene>
    <name evidence="4" type="primary">LOC104783913</name>
</gene>
<keyword evidence="1" id="KW-0862">Zinc</keyword>
<dbReference type="PROSITE" id="PS50158">
    <property type="entry name" value="ZF_CCHC"/>
    <property type="match status" value="1"/>
</dbReference>
<dbReference type="Proteomes" id="UP000694864">
    <property type="component" value="Chromosome 4"/>
</dbReference>
<dbReference type="InterPro" id="IPR001878">
    <property type="entry name" value="Znf_CCHC"/>
</dbReference>
<dbReference type="GeneID" id="104783913"/>
<dbReference type="Pfam" id="PF14223">
    <property type="entry name" value="Retrotran_gag_2"/>
    <property type="match status" value="1"/>
</dbReference>
<organism evidence="3 4">
    <name type="scientific">Camelina sativa</name>
    <name type="common">False flax</name>
    <name type="synonym">Myagrum sativum</name>
    <dbReference type="NCBI Taxonomy" id="90675"/>
    <lineage>
        <taxon>Eukaryota</taxon>
        <taxon>Viridiplantae</taxon>
        <taxon>Streptophyta</taxon>
        <taxon>Embryophyta</taxon>
        <taxon>Tracheophyta</taxon>
        <taxon>Spermatophyta</taxon>
        <taxon>Magnoliopsida</taxon>
        <taxon>eudicotyledons</taxon>
        <taxon>Gunneridae</taxon>
        <taxon>Pentapetalae</taxon>
        <taxon>rosids</taxon>
        <taxon>malvids</taxon>
        <taxon>Brassicales</taxon>
        <taxon>Brassicaceae</taxon>
        <taxon>Camelineae</taxon>
        <taxon>Camelina</taxon>
    </lineage>
</organism>
<sequence>MGISRRIKMTTIFKTRKLWSVVEDGVPSQPMEREETPEVLRLQTKWEEATTHDMMALQILQTVVSDQIFSRIEPAKSSKEAWDSLQNEFQGTPQVRLIKLQSLRRQYENLKMNKSDNIKVFKEKLIDLENQLRVHGKEKTDYQIVQKILISPPARFDSIVAVMEQTKDLTSLPVTELIGTLKAHEKRVEARGETMSEEAFSVRTRGGKSGFKSFNNQSHGYQGKGKRWCGFCKRDNHTEAYCWEKPQNEDQGKDLRNKMICYKCGKCGHGSRECQSKRYERAHMSLEDEEEDDGVHMLFSASKENPTPTKEDVWLVDSVCTNHMTKEESYFTRLDRSVKF</sequence>
<dbReference type="Gene3D" id="4.10.60.10">
    <property type="entry name" value="Zinc finger, CCHC-type"/>
    <property type="match status" value="1"/>
</dbReference>
<accession>A0ABM0YXA2</accession>
<evidence type="ECO:0000313" key="4">
    <source>
        <dbReference type="RefSeq" id="XP_010507316.1"/>
    </source>
</evidence>
<keyword evidence="1" id="KW-0479">Metal-binding</keyword>
<proteinExistence type="predicted"/>
<dbReference type="PANTHER" id="PTHR35317:SF35">
    <property type="entry name" value="DUF4219 DOMAIN-CONTAINING PROTEIN"/>
    <property type="match status" value="1"/>
</dbReference>
<dbReference type="PANTHER" id="PTHR35317">
    <property type="entry name" value="OS04G0629600 PROTEIN"/>
    <property type="match status" value="1"/>
</dbReference>
<keyword evidence="3" id="KW-1185">Reference proteome</keyword>
<feature type="domain" description="CCHC-type" evidence="2">
    <location>
        <begin position="261"/>
        <end position="276"/>
    </location>
</feature>